<dbReference type="InterPro" id="IPR006121">
    <property type="entry name" value="HMA_dom"/>
</dbReference>
<evidence type="ECO:0000313" key="4">
    <source>
        <dbReference type="EMBL" id="KYF84718.1"/>
    </source>
</evidence>
<dbReference type="InterPro" id="IPR017969">
    <property type="entry name" value="Heavy-metal-associated_CS"/>
</dbReference>
<evidence type="ECO:0000259" key="2">
    <source>
        <dbReference type="PROSITE" id="PS50846"/>
    </source>
</evidence>
<dbReference type="EMBL" id="JEME01000582">
    <property type="protein sequence ID" value="KYG09734.1"/>
    <property type="molecule type" value="Genomic_DNA"/>
</dbReference>
<protein>
    <submittedName>
        <fullName evidence="4">Heavy metal-binding protein</fullName>
    </submittedName>
</protein>
<organism evidence="4 7">
    <name type="scientific">Sorangium cellulosum</name>
    <name type="common">Polyangium cellulosum</name>
    <dbReference type="NCBI Taxonomy" id="56"/>
    <lineage>
        <taxon>Bacteria</taxon>
        <taxon>Pseudomonadati</taxon>
        <taxon>Myxococcota</taxon>
        <taxon>Polyangia</taxon>
        <taxon>Polyangiales</taxon>
        <taxon>Polyangiaceae</taxon>
        <taxon>Sorangium</taxon>
    </lineage>
</organism>
<dbReference type="Proteomes" id="UP000075515">
    <property type="component" value="Unassembled WGS sequence"/>
</dbReference>
<sequence length="67" mass="7002">MRRLAIEGMSCGHCVRAVSKALAKVPGVTRVCEVSLERGEAIVEGSATAEALVAAVREEGYEAREAG</sequence>
<proteinExistence type="predicted"/>
<dbReference type="AlphaFoldDB" id="A0A150RY38"/>
<evidence type="ECO:0000313" key="3">
    <source>
        <dbReference type="EMBL" id="KYF59952.1"/>
    </source>
</evidence>
<dbReference type="Proteomes" id="UP000075502">
    <property type="component" value="Unassembled WGS sequence"/>
</dbReference>
<reference evidence="6 7" key="1">
    <citation type="submission" date="2014-02" db="EMBL/GenBank/DDBJ databases">
        <title>The small core and large imbalanced accessory genome model reveals a collaborative survival strategy of Sorangium cellulosum strains in nature.</title>
        <authorList>
            <person name="Han K."/>
            <person name="Peng R."/>
            <person name="Blom J."/>
            <person name="Li Y.-Z."/>
        </authorList>
    </citation>
    <scope>NUCLEOTIDE SEQUENCE [LARGE SCALE GENOMIC DNA]</scope>
    <source>
        <strain evidence="5 6">So0007-03</strain>
        <strain evidence="4 7">So0149</strain>
        <strain evidence="3 8">So0157-18</strain>
    </source>
</reference>
<dbReference type="GO" id="GO:0046872">
    <property type="term" value="F:metal ion binding"/>
    <property type="evidence" value="ECO:0007669"/>
    <property type="project" value="UniProtKB-KW"/>
</dbReference>
<gene>
    <name evidence="3" type="ORF">BE04_43710</name>
    <name evidence="4" type="ORF">BE18_09815</name>
    <name evidence="5" type="ORF">BE21_16230</name>
</gene>
<dbReference type="CDD" id="cd00371">
    <property type="entry name" value="HMA"/>
    <property type="match status" value="1"/>
</dbReference>
<dbReference type="PROSITE" id="PS01047">
    <property type="entry name" value="HMA_1"/>
    <property type="match status" value="1"/>
</dbReference>
<evidence type="ECO:0000313" key="6">
    <source>
        <dbReference type="Proteomes" id="UP000075502"/>
    </source>
</evidence>
<evidence type="ECO:0000256" key="1">
    <source>
        <dbReference type="ARBA" id="ARBA00022723"/>
    </source>
</evidence>
<dbReference type="InterPro" id="IPR036163">
    <property type="entry name" value="HMA_dom_sf"/>
</dbReference>
<keyword evidence="1" id="KW-0479">Metal-binding</keyword>
<feature type="domain" description="HMA" evidence="2">
    <location>
        <begin position="1"/>
        <end position="64"/>
    </location>
</feature>
<accession>A0A150RY38</accession>
<evidence type="ECO:0000313" key="5">
    <source>
        <dbReference type="EMBL" id="KYG09734.1"/>
    </source>
</evidence>
<evidence type="ECO:0000313" key="7">
    <source>
        <dbReference type="Proteomes" id="UP000075515"/>
    </source>
</evidence>
<dbReference type="Gene3D" id="3.30.70.100">
    <property type="match status" value="1"/>
</dbReference>
<dbReference type="EMBL" id="JEMC01002880">
    <property type="protein sequence ID" value="KYF84718.1"/>
    <property type="molecule type" value="Genomic_DNA"/>
</dbReference>
<dbReference type="Proteomes" id="UP000075604">
    <property type="component" value="Unassembled WGS sequence"/>
</dbReference>
<dbReference type="PROSITE" id="PS50846">
    <property type="entry name" value="HMA_2"/>
    <property type="match status" value="1"/>
</dbReference>
<dbReference type="EMBL" id="JELX01001125">
    <property type="protein sequence ID" value="KYF59952.1"/>
    <property type="molecule type" value="Genomic_DNA"/>
</dbReference>
<name>A0A150RY38_SORCE</name>
<evidence type="ECO:0000313" key="8">
    <source>
        <dbReference type="Proteomes" id="UP000075604"/>
    </source>
</evidence>
<comment type="caution">
    <text evidence="4">The sequence shown here is derived from an EMBL/GenBank/DDBJ whole genome shotgun (WGS) entry which is preliminary data.</text>
</comment>
<dbReference type="SUPFAM" id="SSF55008">
    <property type="entry name" value="HMA, heavy metal-associated domain"/>
    <property type="match status" value="1"/>
</dbReference>
<dbReference type="Pfam" id="PF00403">
    <property type="entry name" value="HMA"/>
    <property type="match status" value="1"/>
</dbReference>